<proteinExistence type="predicted"/>
<dbReference type="Proteomes" id="UP000271087">
    <property type="component" value="Unassembled WGS sequence"/>
</dbReference>
<reference evidence="3" key="1">
    <citation type="submission" date="2016-06" db="UniProtKB">
        <authorList>
            <consortium name="WormBaseParasite"/>
        </authorList>
    </citation>
    <scope>IDENTIFICATION</scope>
</reference>
<name>A0A182EYI0_ONCOC</name>
<keyword evidence="2" id="KW-1185">Reference proteome</keyword>
<accession>A0A182EYI0</accession>
<dbReference type="WBParaSite" id="nOo.2.0.1.t13237-RA">
    <property type="protein sequence ID" value="nOo.2.0.1.t13237-RA"/>
    <property type="gene ID" value="nOo.2.0.1.g13237"/>
</dbReference>
<dbReference type="EMBL" id="UYRW01014181">
    <property type="protein sequence ID" value="VDN00670.1"/>
    <property type="molecule type" value="Genomic_DNA"/>
</dbReference>
<dbReference type="AlphaFoldDB" id="A0A182EYI0"/>
<evidence type="ECO:0000313" key="1">
    <source>
        <dbReference type="EMBL" id="VDN00670.1"/>
    </source>
</evidence>
<reference evidence="1 2" key="2">
    <citation type="submission" date="2018-08" db="EMBL/GenBank/DDBJ databases">
        <authorList>
            <person name="Laetsch R D."/>
            <person name="Stevens L."/>
            <person name="Kumar S."/>
            <person name="Blaxter L. M."/>
        </authorList>
    </citation>
    <scope>NUCLEOTIDE SEQUENCE [LARGE SCALE GENOMIC DNA]</scope>
</reference>
<evidence type="ECO:0000313" key="3">
    <source>
        <dbReference type="WBParaSite" id="nOo.2.0.1.t13237-RA"/>
    </source>
</evidence>
<evidence type="ECO:0000313" key="2">
    <source>
        <dbReference type="Proteomes" id="UP000271087"/>
    </source>
</evidence>
<gene>
    <name evidence="1" type="ORF">NOO_LOCUS13237</name>
</gene>
<organism evidence="3">
    <name type="scientific">Onchocerca ochengi</name>
    <name type="common">Filarial nematode worm</name>
    <dbReference type="NCBI Taxonomy" id="42157"/>
    <lineage>
        <taxon>Eukaryota</taxon>
        <taxon>Metazoa</taxon>
        <taxon>Ecdysozoa</taxon>
        <taxon>Nematoda</taxon>
        <taxon>Chromadorea</taxon>
        <taxon>Rhabditida</taxon>
        <taxon>Spirurina</taxon>
        <taxon>Spiruromorpha</taxon>
        <taxon>Filarioidea</taxon>
        <taxon>Onchocercidae</taxon>
        <taxon>Onchocerca</taxon>
    </lineage>
</organism>
<protein>
    <submittedName>
        <fullName evidence="1 3">Uncharacterized protein</fullName>
    </submittedName>
</protein>
<sequence length="19" mass="2054">MNDGKYGVAIAKKDNTAEE</sequence>